<sequence length="340" mass="38257">MKDTAVKKIRQLGFQWQTQDPFLFCAYHLDEFPEGNDDLGPKASLEGRNIGQDFTIRDGWRMYHGSKVPGFPAHPHKGFETVTLVERGFADHSDSLGAAGRFGQGDVQWMTAGKGVMHSEMFPLLNKDEKNPLLLFQLWLNLPKANKNVPAHFKMLWGETIPVHTEKDENGHQISIKVVAGQYADAKAPAPNPDSWAADPENHVAIWTIKLAPNAKWTLPATAEGINRSLFFYKGEKLDTEGFEVPEGRSLDLFSEKEITFVNGNQPAELLFLQGKPINEPVVKHGPFVMNSTQEIHQAMTEFQQTQFGGWPWPNHEPTHAKEKGRFAIHADGREEVKDQ</sequence>
<dbReference type="Gene3D" id="2.60.120.10">
    <property type="entry name" value="Jelly Rolls"/>
    <property type="match status" value="2"/>
</dbReference>
<dbReference type="InterPro" id="IPR008778">
    <property type="entry name" value="Pirin_C_dom"/>
</dbReference>
<evidence type="ECO:0000313" key="5">
    <source>
        <dbReference type="EMBL" id="AWW29331.1"/>
    </source>
</evidence>
<dbReference type="PANTHER" id="PTHR13903">
    <property type="entry name" value="PIRIN-RELATED"/>
    <property type="match status" value="1"/>
</dbReference>
<dbReference type="RefSeq" id="WP_112782747.1">
    <property type="nucleotide sequence ID" value="NZ_CP030041.1"/>
</dbReference>
<dbReference type="AlphaFoldDB" id="A0A2Z4IE33"/>
<evidence type="ECO:0000313" key="6">
    <source>
        <dbReference type="Proteomes" id="UP000248688"/>
    </source>
</evidence>
<evidence type="ECO:0000256" key="2">
    <source>
        <dbReference type="RuleBase" id="RU003457"/>
    </source>
</evidence>
<dbReference type="Proteomes" id="UP000248688">
    <property type="component" value="Chromosome"/>
</dbReference>
<dbReference type="OrthoDB" id="321327at2"/>
<dbReference type="InterPro" id="IPR012093">
    <property type="entry name" value="Pirin"/>
</dbReference>
<feature type="domain" description="Pirin N-terminal" evidence="3">
    <location>
        <begin position="63"/>
        <end position="140"/>
    </location>
</feature>
<evidence type="ECO:0000259" key="3">
    <source>
        <dbReference type="Pfam" id="PF02678"/>
    </source>
</evidence>
<proteinExistence type="inferred from homology"/>
<feature type="domain" description="Pirin C-terminal" evidence="4">
    <location>
        <begin position="207"/>
        <end position="309"/>
    </location>
</feature>
<dbReference type="InterPro" id="IPR003829">
    <property type="entry name" value="Pirin_N_dom"/>
</dbReference>
<dbReference type="InterPro" id="IPR014710">
    <property type="entry name" value="RmlC-like_jellyroll"/>
</dbReference>
<gene>
    <name evidence="5" type="ORF">DN752_03775</name>
</gene>
<dbReference type="CDD" id="cd02247">
    <property type="entry name" value="cupin_pirin_C"/>
    <property type="match status" value="1"/>
</dbReference>
<protein>
    <submittedName>
        <fullName evidence="5">Pirin family protein</fullName>
    </submittedName>
</protein>
<evidence type="ECO:0000259" key="4">
    <source>
        <dbReference type="Pfam" id="PF05726"/>
    </source>
</evidence>
<dbReference type="KEGG" id="est:DN752_03775"/>
<comment type="similarity">
    <text evidence="1 2">Belongs to the pirin family.</text>
</comment>
<dbReference type="InterPro" id="IPR011051">
    <property type="entry name" value="RmlC_Cupin_sf"/>
</dbReference>
<evidence type="ECO:0000256" key="1">
    <source>
        <dbReference type="ARBA" id="ARBA00008416"/>
    </source>
</evidence>
<dbReference type="EMBL" id="CP030041">
    <property type="protein sequence ID" value="AWW29331.1"/>
    <property type="molecule type" value="Genomic_DNA"/>
</dbReference>
<name>A0A2Z4IE33_9BACT</name>
<accession>A0A2Z4IE33</accession>
<keyword evidence="6" id="KW-1185">Reference proteome</keyword>
<dbReference type="PANTHER" id="PTHR13903:SF8">
    <property type="entry name" value="PIRIN"/>
    <property type="match status" value="1"/>
</dbReference>
<reference evidence="5 6" key="1">
    <citation type="submission" date="2018-06" db="EMBL/GenBank/DDBJ databases">
        <title>Echinicola strongylocentroti sp. nov., isolated from a sea urchin Strongylocentrotus intermedius.</title>
        <authorList>
            <person name="Bae S.S."/>
        </authorList>
    </citation>
    <scope>NUCLEOTIDE SEQUENCE [LARGE SCALE GENOMIC DNA]</scope>
    <source>
        <strain evidence="5 6">MEBiC08714</strain>
    </source>
</reference>
<organism evidence="5 6">
    <name type="scientific">Echinicola strongylocentroti</name>
    <dbReference type="NCBI Taxonomy" id="1795355"/>
    <lineage>
        <taxon>Bacteria</taxon>
        <taxon>Pseudomonadati</taxon>
        <taxon>Bacteroidota</taxon>
        <taxon>Cytophagia</taxon>
        <taxon>Cytophagales</taxon>
        <taxon>Cyclobacteriaceae</taxon>
        <taxon>Echinicola</taxon>
    </lineage>
</organism>
<dbReference type="SUPFAM" id="SSF51182">
    <property type="entry name" value="RmlC-like cupins"/>
    <property type="match status" value="1"/>
</dbReference>
<dbReference type="Pfam" id="PF02678">
    <property type="entry name" value="Pirin"/>
    <property type="match status" value="1"/>
</dbReference>
<dbReference type="Pfam" id="PF05726">
    <property type="entry name" value="Pirin_C"/>
    <property type="match status" value="1"/>
</dbReference>